<evidence type="ECO:0000256" key="1">
    <source>
        <dbReference type="SAM" id="MobiDB-lite"/>
    </source>
</evidence>
<comment type="caution">
    <text evidence="3">The sequence shown here is derived from an EMBL/GenBank/DDBJ whole genome shotgun (WGS) entry which is preliminary data.</text>
</comment>
<protein>
    <submittedName>
        <fullName evidence="3">Uncharacterized protein</fullName>
    </submittedName>
</protein>
<feature type="region of interest" description="Disordered" evidence="1">
    <location>
        <begin position="319"/>
        <end position="338"/>
    </location>
</feature>
<organism evidence="3 4">
    <name type="scientific">Ranitomeya imitator</name>
    <name type="common">mimic poison frog</name>
    <dbReference type="NCBI Taxonomy" id="111125"/>
    <lineage>
        <taxon>Eukaryota</taxon>
        <taxon>Metazoa</taxon>
        <taxon>Chordata</taxon>
        <taxon>Craniata</taxon>
        <taxon>Vertebrata</taxon>
        <taxon>Euteleostomi</taxon>
        <taxon>Amphibia</taxon>
        <taxon>Batrachia</taxon>
        <taxon>Anura</taxon>
        <taxon>Neobatrachia</taxon>
        <taxon>Hyloidea</taxon>
        <taxon>Dendrobatidae</taxon>
        <taxon>Dendrobatinae</taxon>
        <taxon>Ranitomeya</taxon>
    </lineage>
</organism>
<evidence type="ECO:0000256" key="2">
    <source>
        <dbReference type="SAM" id="Phobius"/>
    </source>
</evidence>
<dbReference type="EMBL" id="CAUEEQ010079583">
    <property type="protein sequence ID" value="CAJ0968712.1"/>
    <property type="molecule type" value="Genomic_DNA"/>
</dbReference>
<gene>
    <name evidence="3" type="ORF">RIMI_LOCUS23356528</name>
</gene>
<reference evidence="3" key="1">
    <citation type="submission" date="2023-07" db="EMBL/GenBank/DDBJ databases">
        <authorList>
            <person name="Stuckert A."/>
        </authorList>
    </citation>
    <scope>NUCLEOTIDE SEQUENCE</scope>
</reference>
<dbReference type="Gene3D" id="2.60.40.10">
    <property type="entry name" value="Immunoglobulins"/>
    <property type="match status" value="1"/>
</dbReference>
<dbReference type="InterPro" id="IPR036179">
    <property type="entry name" value="Ig-like_dom_sf"/>
</dbReference>
<dbReference type="Proteomes" id="UP001176940">
    <property type="component" value="Unassembled WGS sequence"/>
</dbReference>
<keyword evidence="4" id="KW-1185">Reference proteome</keyword>
<sequence length="407" mass="45110">MTPSLRILAGSDNPGESGTKLLDRASAFTSLEPGRAAGPRKDAVAQIQHWNIDKEQGRQTQVELNSKAANELTKTPEGGSPETAIPLVTTEVNSATEFTTPVTLSHFEMAQWIAKINLKNITRVFRYKKKEDEGYLLLDVHHNISTEGTLLKGTENLQSDHIFKEAQVAASTWEKGKSNKKTISAIRGTEVILVVDAIGESEIQDIQWIKNGINFATTQPSERVTVRDTSYDGRLGSSSDGSLIIYKFEMEDQGEYKADILMKDLKKDEIVFVLNISEGDSHRNNRVAVIVPVIVWLVVIAAGVAFMLWRKKRCPANSREIPVEEAKSDPEGKSELEKEERKELKGLCHLNLEGRIFSHGGGVFVLLEGEPSAKTEVQYEEMKRFSSGILGRIPISFNDNQPSCPCS</sequence>
<feature type="compositionally biased region" description="Basic and acidic residues" evidence="1">
    <location>
        <begin position="321"/>
        <end position="338"/>
    </location>
</feature>
<accession>A0ABN9MQ04</accession>
<keyword evidence="2" id="KW-0472">Membrane</keyword>
<proteinExistence type="predicted"/>
<feature type="transmembrane region" description="Helical" evidence="2">
    <location>
        <begin position="287"/>
        <end position="309"/>
    </location>
</feature>
<evidence type="ECO:0000313" key="4">
    <source>
        <dbReference type="Proteomes" id="UP001176940"/>
    </source>
</evidence>
<dbReference type="InterPro" id="IPR013783">
    <property type="entry name" value="Ig-like_fold"/>
</dbReference>
<name>A0ABN9MQ04_9NEOB</name>
<dbReference type="SUPFAM" id="SSF48726">
    <property type="entry name" value="Immunoglobulin"/>
    <property type="match status" value="1"/>
</dbReference>
<keyword evidence="2" id="KW-0812">Transmembrane</keyword>
<keyword evidence="2" id="KW-1133">Transmembrane helix</keyword>
<evidence type="ECO:0000313" key="3">
    <source>
        <dbReference type="EMBL" id="CAJ0968712.1"/>
    </source>
</evidence>